<feature type="compositionally biased region" description="Acidic residues" evidence="1">
    <location>
        <begin position="184"/>
        <end position="196"/>
    </location>
</feature>
<evidence type="ECO:0000313" key="2">
    <source>
        <dbReference type="EMBL" id="KAG2914459.1"/>
    </source>
</evidence>
<evidence type="ECO:0000256" key="1">
    <source>
        <dbReference type="SAM" id="MobiDB-lite"/>
    </source>
</evidence>
<accession>A0A8T1HLT5</accession>
<dbReference type="EMBL" id="RCMK01000730">
    <property type="protein sequence ID" value="KAG2914459.1"/>
    <property type="molecule type" value="Genomic_DNA"/>
</dbReference>
<proteinExistence type="predicted"/>
<evidence type="ECO:0000313" key="4">
    <source>
        <dbReference type="Proteomes" id="UP000760860"/>
    </source>
</evidence>
<comment type="caution">
    <text evidence="3">The sequence shown here is derived from an EMBL/GenBank/DDBJ whole genome shotgun (WGS) entry which is preliminary data.</text>
</comment>
<dbReference type="Proteomes" id="UP000760860">
    <property type="component" value="Unassembled WGS sequence"/>
</dbReference>
<feature type="compositionally biased region" description="Low complexity" evidence="1">
    <location>
        <begin position="146"/>
        <end position="163"/>
    </location>
</feature>
<protein>
    <submittedName>
        <fullName evidence="3">Uncharacterized protein</fullName>
    </submittedName>
</protein>
<feature type="compositionally biased region" description="Basic residues" evidence="1">
    <location>
        <begin position="201"/>
        <end position="214"/>
    </location>
</feature>
<gene>
    <name evidence="2" type="ORF">PC117_g18307</name>
    <name evidence="3" type="ORF">PC129_g15359</name>
</gene>
<sequence>MPEFHARWAALKKKGVILQKNCGRVGRLHLFEAGEDEEGHSRGRLFRREGGVDALIAPSRERWAVIAVFWHFYGGLSRVSISETAAKARKASKIPGEDPQPVQDPPKRMSNPTDRTEATSAPIDRTSDEGELPQTGDGARADDVGSVTTTSQPPSTSQCESTPRLGPDPVGASTVRGDPREDAPEPEAAYESDEMEDAIRARRRVQTTRGRRKTPPVIWTSNINIVHDLDDDDEHNMIVSDAENDGGASGDDDSDSEGEVDKNTDDG</sequence>
<dbReference type="AlphaFoldDB" id="A0A8T1HLT5"/>
<reference evidence="3" key="1">
    <citation type="submission" date="2018-05" db="EMBL/GenBank/DDBJ databases">
        <title>Effector identification in a new, highly contiguous assembly of the strawberry crown rot pathogen Phytophthora cactorum.</title>
        <authorList>
            <person name="Armitage A.D."/>
            <person name="Nellist C.F."/>
            <person name="Bates H."/>
            <person name="Vickerstaff R.J."/>
            <person name="Harrison R.J."/>
        </authorList>
    </citation>
    <scope>NUCLEOTIDE SEQUENCE</scope>
    <source>
        <strain evidence="2">4040</strain>
        <strain evidence="3">P421</strain>
    </source>
</reference>
<feature type="region of interest" description="Disordered" evidence="1">
    <location>
        <begin position="89"/>
        <end position="267"/>
    </location>
</feature>
<dbReference type="EMBL" id="RCMV01000705">
    <property type="protein sequence ID" value="KAG3213715.1"/>
    <property type="molecule type" value="Genomic_DNA"/>
</dbReference>
<dbReference type="Proteomes" id="UP000736787">
    <property type="component" value="Unassembled WGS sequence"/>
</dbReference>
<dbReference type="VEuPathDB" id="FungiDB:PC110_g18850"/>
<evidence type="ECO:0000313" key="3">
    <source>
        <dbReference type="EMBL" id="KAG3213715.1"/>
    </source>
</evidence>
<name>A0A8T1HLT5_9STRA</name>
<organism evidence="3 4">
    <name type="scientific">Phytophthora cactorum</name>
    <dbReference type="NCBI Taxonomy" id="29920"/>
    <lineage>
        <taxon>Eukaryota</taxon>
        <taxon>Sar</taxon>
        <taxon>Stramenopiles</taxon>
        <taxon>Oomycota</taxon>
        <taxon>Peronosporomycetes</taxon>
        <taxon>Peronosporales</taxon>
        <taxon>Peronosporaceae</taxon>
        <taxon>Phytophthora</taxon>
    </lineage>
</organism>